<comment type="caution">
    <text evidence="1">The sequence shown here is derived from an EMBL/GenBank/DDBJ whole genome shotgun (WGS) entry which is preliminary data.</text>
</comment>
<dbReference type="AlphaFoldDB" id="A0A1F5G3Y3"/>
<gene>
    <name evidence="1" type="ORF">A2164_03490</name>
</gene>
<evidence type="ECO:0000313" key="2">
    <source>
        <dbReference type="Proteomes" id="UP000176317"/>
    </source>
</evidence>
<organism evidence="1 2">
    <name type="scientific">Candidatus Curtissbacteria bacterium RBG_13_35_7</name>
    <dbReference type="NCBI Taxonomy" id="1797705"/>
    <lineage>
        <taxon>Bacteria</taxon>
        <taxon>Candidatus Curtissiibacteriota</taxon>
    </lineage>
</organism>
<sequence length="73" mass="8847">MYFLLKNGHINLKDLLDLSRKKFGSVFAPKLFLEQLTYFGNVKDFTIEYIAKEYEPNEIQQYFKKLIKNYIKF</sequence>
<evidence type="ECO:0000313" key="1">
    <source>
        <dbReference type="EMBL" id="OGD86590.1"/>
    </source>
</evidence>
<reference evidence="1 2" key="1">
    <citation type="journal article" date="2016" name="Nat. Commun.">
        <title>Thousands of microbial genomes shed light on interconnected biogeochemical processes in an aquifer system.</title>
        <authorList>
            <person name="Anantharaman K."/>
            <person name="Brown C.T."/>
            <person name="Hug L.A."/>
            <person name="Sharon I."/>
            <person name="Castelle C.J."/>
            <person name="Probst A.J."/>
            <person name="Thomas B.C."/>
            <person name="Singh A."/>
            <person name="Wilkins M.J."/>
            <person name="Karaoz U."/>
            <person name="Brodie E.L."/>
            <person name="Williams K.H."/>
            <person name="Hubbard S.S."/>
            <person name="Banfield J.F."/>
        </authorList>
    </citation>
    <scope>NUCLEOTIDE SEQUENCE [LARGE SCALE GENOMIC DNA]</scope>
</reference>
<dbReference type="Proteomes" id="UP000176317">
    <property type="component" value="Unassembled WGS sequence"/>
</dbReference>
<accession>A0A1F5G3Y3</accession>
<dbReference type="EMBL" id="MFAT01000025">
    <property type="protein sequence ID" value="OGD86590.1"/>
    <property type="molecule type" value="Genomic_DNA"/>
</dbReference>
<protein>
    <submittedName>
        <fullName evidence="1">Uncharacterized protein</fullName>
    </submittedName>
</protein>
<name>A0A1F5G3Y3_9BACT</name>
<proteinExistence type="predicted"/>